<proteinExistence type="predicted"/>
<accession>A0AAV2KT24</accession>
<name>A0AAV2KT24_KNICA</name>
<organism evidence="1 2">
    <name type="scientific">Knipowitschia caucasica</name>
    <name type="common">Caucasian dwarf goby</name>
    <name type="synonym">Pomatoschistus caucasicus</name>
    <dbReference type="NCBI Taxonomy" id="637954"/>
    <lineage>
        <taxon>Eukaryota</taxon>
        <taxon>Metazoa</taxon>
        <taxon>Chordata</taxon>
        <taxon>Craniata</taxon>
        <taxon>Vertebrata</taxon>
        <taxon>Euteleostomi</taxon>
        <taxon>Actinopterygii</taxon>
        <taxon>Neopterygii</taxon>
        <taxon>Teleostei</taxon>
        <taxon>Neoteleostei</taxon>
        <taxon>Acanthomorphata</taxon>
        <taxon>Gobiaria</taxon>
        <taxon>Gobiiformes</taxon>
        <taxon>Gobioidei</taxon>
        <taxon>Gobiidae</taxon>
        <taxon>Gobiinae</taxon>
        <taxon>Knipowitschia</taxon>
    </lineage>
</organism>
<reference evidence="1 2" key="1">
    <citation type="submission" date="2024-04" db="EMBL/GenBank/DDBJ databases">
        <authorList>
            <person name="Waldvogel A.-M."/>
            <person name="Schoenle A."/>
        </authorList>
    </citation>
    <scope>NUCLEOTIDE SEQUENCE [LARGE SCALE GENOMIC DNA]</scope>
</reference>
<dbReference type="Proteomes" id="UP001497482">
    <property type="component" value="Chromosome 2"/>
</dbReference>
<sequence>MNCGLFIASDLTRLLRPIEAEICVLTVIPGALVIDEAVSGAKVKAAAVPPGHTEETEKLAPGVRPSSRSLLYPPWVLSGSQAGEARHRSGS</sequence>
<protein>
    <submittedName>
        <fullName evidence="1">Uncharacterized protein</fullName>
    </submittedName>
</protein>
<keyword evidence="2" id="KW-1185">Reference proteome</keyword>
<dbReference type="EMBL" id="OZ035824">
    <property type="protein sequence ID" value="CAL1593210.1"/>
    <property type="molecule type" value="Genomic_DNA"/>
</dbReference>
<evidence type="ECO:0000313" key="2">
    <source>
        <dbReference type="Proteomes" id="UP001497482"/>
    </source>
</evidence>
<evidence type="ECO:0000313" key="1">
    <source>
        <dbReference type="EMBL" id="CAL1593210.1"/>
    </source>
</evidence>
<dbReference type="AlphaFoldDB" id="A0AAV2KT24"/>
<gene>
    <name evidence="1" type="ORF">KC01_LOCUS22349</name>
</gene>